<keyword evidence="8" id="KW-0902">Two-component regulatory system</keyword>
<keyword evidence="13" id="KW-1185">Reference proteome</keyword>
<dbReference type="RefSeq" id="WP_113903831.1">
    <property type="nucleotide sequence ID" value="NZ_QNSB01000004.1"/>
</dbReference>
<gene>
    <name evidence="12" type="ORF">DFO65_104259</name>
</gene>
<organism evidence="12 13">
    <name type="scientific">Brevibacterium celere</name>
    <dbReference type="NCBI Taxonomy" id="225845"/>
    <lineage>
        <taxon>Bacteria</taxon>
        <taxon>Bacillati</taxon>
        <taxon>Actinomycetota</taxon>
        <taxon>Actinomycetes</taxon>
        <taxon>Micrococcales</taxon>
        <taxon>Brevibacteriaceae</taxon>
        <taxon>Brevibacterium</taxon>
    </lineage>
</organism>
<evidence type="ECO:0000256" key="2">
    <source>
        <dbReference type="ARBA" id="ARBA00012438"/>
    </source>
</evidence>
<keyword evidence="4" id="KW-0808">Transferase</keyword>
<dbReference type="EC" id="2.7.13.3" evidence="2"/>
<evidence type="ECO:0000256" key="4">
    <source>
        <dbReference type="ARBA" id="ARBA00022679"/>
    </source>
</evidence>
<comment type="catalytic activity">
    <reaction evidence="1">
        <text>ATP + protein L-histidine = ADP + protein N-phospho-L-histidine.</text>
        <dbReference type="EC" id="2.7.13.3"/>
    </reaction>
</comment>
<keyword evidence="6 12" id="KW-0418">Kinase</keyword>
<dbReference type="SUPFAM" id="SSF55874">
    <property type="entry name" value="ATPase domain of HSP90 chaperone/DNA topoisomerase II/histidine kinase"/>
    <property type="match status" value="1"/>
</dbReference>
<keyword evidence="5" id="KW-0547">Nucleotide-binding</keyword>
<keyword evidence="3" id="KW-0597">Phosphoprotein</keyword>
<feature type="transmembrane region" description="Helical" evidence="10">
    <location>
        <begin position="49"/>
        <end position="70"/>
    </location>
</feature>
<accession>A0A366IJH8</accession>
<feature type="region of interest" description="Disordered" evidence="9">
    <location>
        <begin position="376"/>
        <end position="400"/>
    </location>
</feature>
<feature type="region of interest" description="Disordered" evidence="9">
    <location>
        <begin position="664"/>
        <end position="691"/>
    </location>
</feature>
<reference evidence="12 13" key="1">
    <citation type="submission" date="2018-06" db="EMBL/GenBank/DDBJ databases">
        <title>Freshwater and sediment microbial communities from various areas in North America, analyzing microbe dynamics in response to fracking.</title>
        <authorList>
            <person name="Lamendella R."/>
        </authorList>
    </citation>
    <scope>NUCLEOTIDE SEQUENCE [LARGE SCALE GENOMIC DNA]</scope>
    <source>
        <strain evidence="12 13">3b_TX</strain>
    </source>
</reference>
<evidence type="ECO:0000313" key="12">
    <source>
        <dbReference type="EMBL" id="RBP72301.1"/>
    </source>
</evidence>
<dbReference type="InterPro" id="IPR036890">
    <property type="entry name" value="HATPase_C_sf"/>
</dbReference>
<dbReference type="Gene3D" id="1.20.5.1930">
    <property type="match status" value="1"/>
</dbReference>
<evidence type="ECO:0000256" key="3">
    <source>
        <dbReference type="ARBA" id="ARBA00022553"/>
    </source>
</evidence>
<proteinExistence type="predicted"/>
<feature type="compositionally biased region" description="Basic and acidic residues" evidence="9">
    <location>
        <begin position="390"/>
        <end position="400"/>
    </location>
</feature>
<protein>
    <recommendedName>
        <fullName evidence="2">histidine kinase</fullName>
        <ecNumber evidence="2">2.7.13.3</ecNumber>
    </recommendedName>
</protein>
<keyword evidence="10" id="KW-1133">Transmembrane helix</keyword>
<keyword evidence="10" id="KW-0812">Transmembrane</keyword>
<dbReference type="InterPro" id="IPR011712">
    <property type="entry name" value="Sig_transdc_His_kin_sub3_dim/P"/>
</dbReference>
<keyword evidence="7" id="KW-0067">ATP-binding</keyword>
<evidence type="ECO:0000256" key="7">
    <source>
        <dbReference type="ARBA" id="ARBA00022840"/>
    </source>
</evidence>
<evidence type="ECO:0000256" key="6">
    <source>
        <dbReference type="ARBA" id="ARBA00022777"/>
    </source>
</evidence>
<feature type="domain" description="Signal transduction histidine kinase subgroup 3 dimerisation and phosphoacceptor" evidence="11">
    <location>
        <begin position="478"/>
        <end position="543"/>
    </location>
</feature>
<feature type="transmembrane region" description="Helical" evidence="10">
    <location>
        <begin position="171"/>
        <end position="190"/>
    </location>
</feature>
<evidence type="ECO:0000259" key="11">
    <source>
        <dbReference type="Pfam" id="PF07730"/>
    </source>
</evidence>
<dbReference type="AlphaFoldDB" id="A0A366IJH8"/>
<keyword evidence="10" id="KW-0472">Membrane</keyword>
<feature type="transmembrane region" description="Helical" evidence="10">
    <location>
        <begin position="77"/>
        <end position="98"/>
    </location>
</feature>
<feature type="transmembrane region" description="Helical" evidence="10">
    <location>
        <begin position="21"/>
        <end position="43"/>
    </location>
</feature>
<evidence type="ECO:0000256" key="10">
    <source>
        <dbReference type="SAM" id="Phobius"/>
    </source>
</evidence>
<feature type="transmembrane region" description="Helical" evidence="10">
    <location>
        <begin position="293"/>
        <end position="314"/>
    </location>
</feature>
<dbReference type="GO" id="GO:0005524">
    <property type="term" value="F:ATP binding"/>
    <property type="evidence" value="ECO:0007669"/>
    <property type="project" value="UniProtKB-KW"/>
</dbReference>
<feature type="transmembrane region" description="Helical" evidence="10">
    <location>
        <begin position="265"/>
        <end position="287"/>
    </location>
</feature>
<name>A0A366IJH8_9MICO</name>
<dbReference type="EMBL" id="QNSB01000004">
    <property type="protein sequence ID" value="RBP72301.1"/>
    <property type="molecule type" value="Genomic_DNA"/>
</dbReference>
<dbReference type="GO" id="GO:0000155">
    <property type="term" value="F:phosphorelay sensor kinase activity"/>
    <property type="evidence" value="ECO:0007669"/>
    <property type="project" value="InterPro"/>
</dbReference>
<dbReference type="GO" id="GO:0046983">
    <property type="term" value="F:protein dimerization activity"/>
    <property type="evidence" value="ECO:0007669"/>
    <property type="project" value="InterPro"/>
</dbReference>
<dbReference type="Proteomes" id="UP000253509">
    <property type="component" value="Unassembled WGS sequence"/>
</dbReference>
<evidence type="ECO:0000256" key="1">
    <source>
        <dbReference type="ARBA" id="ARBA00000085"/>
    </source>
</evidence>
<feature type="transmembrane region" description="Helical" evidence="10">
    <location>
        <begin position="110"/>
        <end position="131"/>
    </location>
</feature>
<feature type="transmembrane region" description="Helical" evidence="10">
    <location>
        <begin position="202"/>
        <end position="223"/>
    </location>
</feature>
<dbReference type="GO" id="GO:0016020">
    <property type="term" value="C:membrane"/>
    <property type="evidence" value="ECO:0007669"/>
    <property type="project" value="InterPro"/>
</dbReference>
<evidence type="ECO:0000313" key="13">
    <source>
        <dbReference type="Proteomes" id="UP000253509"/>
    </source>
</evidence>
<sequence>MTTSVSATTPVRRVGRPRAGIAVLIAAALPAVAGVVLQIASRVPLTPDALFLAVDAMVGLVYGTVAAVILSRRGHIVAWLIALTAVGGGLAALGGGWASFAVANRLPAEALGFGLFGSAWVPGTLALFLVVPWLVRETPLTRFAAAGPAVGIVVTAALTVQRFAFPMSDNAPILVAVVVWGLVTAAAVLWRHRLGPVGERDGLGLLALGTAVMALSFLPLLLVPYTSEGVLFLVPISHLACQALFPGALLVTVLRNRLWGIDLAVSRGVLAGLLTLIMVVVYAALVWTASRLVGSSAIAQLVAAVGVVLAVQPVRSLLGARVRRLVWGEAASAGRAALHIGATLSTGSRPAELLDRLAAAVGETLRLESATLTLPDGETAGHWGTPTSPPEERTVTRRADSDAGIEDRLGTLSFTPRPGERLDRRTLDALDRIEPLLAVGLSLIQATAEVTAAKDAATRSAVAADRAREATTRARLAERQLIRRELHDGIGPWLSGLHLGIQGARNILPADPAAADELLAALQTEAAQRVQDIRMVSRSLLPPILEERGLAAAVDELAARYAQTGFTLEVEGLLVEDPDSLRRLDDRVAAAAYAVIAESSLNSSRHSGVDRSTARVDWDASLAGDGGPEGILVDCWDQGVGRAADAPDGVGTVSMRERVEELGGSFATGPAPGGGTLVRTRLPLNPREETS</sequence>
<evidence type="ECO:0000256" key="5">
    <source>
        <dbReference type="ARBA" id="ARBA00022741"/>
    </source>
</evidence>
<evidence type="ECO:0000256" key="9">
    <source>
        <dbReference type="SAM" id="MobiDB-lite"/>
    </source>
</evidence>
<dbReference type="Pfam" id="PF07730">
    <property type="entry name" value="HisKA_3"/>
    <property type="match status" value="1"/>
</dbReference>
<dbReference type="PANTHER" id="PTHR24421">
    <property type="entry name" value="NITRATE/NITRITE SENSOR PROTEIN NARX-RELATED"/>
    <property type="match status" value="1"/>
</dbReference>
<dbReference type="Gene3D" id="3.30.565.10">
    <property type="entry name" value="Histidine kinase-like ATPase, C-terminal domain"/>
    <property type="match status" value="1"/>
</dbReference>
<evidence type="ECO:0000256" key="8">
    <source>
        <dbReference type="ARBA" id="ARBA00023012"/>
    </source>
</evidence>
<dbReference type="InterPro" id="IPR050482">
    <property type="entry name" value="Sensor_HK_TwoCompSys"/>
</dbReference>
<feature type="transmembrane region" description="Helical" evidence="10">
    <location>
        <begin position="143"/>
        <end position="165"/>
    </location>
</feature>
<comment type="caution">
    <text evidence="12">The sequence shown here is derived from an EMBL/GenBank/DDBJ whole genome shotgun (WGS) entry which is preliminary data.</text>
</comment>
<dbReference type="PANTHER" id="PTHR24421:SF10">
    <property type="entry name" value="NITRATE_NITRITE SENSOR PROTEIN NARQ"/>
    <property type="match status" value="1"/>
</dbReference>